<reference evidence="3" key="1">
    <citation type="submission" date="2022-08" db="EMBL/GenBank/DDBJ databases">
        <authorList>
            <consortium name="DOE Joint Genome Institute"/>
            <person name="Min B."/>
            <person name="Riley R."/>
            <person name="Sierra-Patev S."/>
            <person name="Naranjo-Ortiz M."/>
            <person name="Looney B."/>
            <person name="Konkel Z."/>
            <person name="Slot J.C."/>
            <person name="Sakamoto Y."/>
            <person name="Steenwyk J.L."/>
            <person name="Rokas A."/>
            <person name="Carro J."/>
            <person name="Camarero S."/>
            <person name="Ferreira P."/>
            <person name="Molpeceres G."/>
            <person name="Ruiz-Duenas F.J."/>
            <person name="Serrano A."/>
            <person name="Henrissat B."/>
            <person name="Drula E."/>
            <person name="Hughes K.W."/>
            <person name="Mata J.L."/>
            <person name="Ishikawa N.K."/>
            <person name="Vargas-Isla R."/>
            <person name="Ushijima S."/>
            <person name="Smith C.A."/>
            <person name="Ahrendt S."/>
            <person name="Andreopoulos W."/>
            <person name="He G."/>
            <person name="Labutti K."/>
            <person name="Lipzen A."/>
            <person name="Ng V."/>
            <person name="Sandor L."/>
            <person name="Barry K."/>
            <person name="Martinez A.T."/>
            <person name="Xiao Y."/>
            <person name="Gibbons J.G."/>
            <person name="Terashima K."/>
            <person name="Hibbett D.S."/>
            <person name="Grigoriev I.V."/>
        </authorList>
    </citation>
    <scope>NUCLEOTIDE SEQUENCE</scope>
    <source>
        <strain evidence="3">TFB10291</strain>
    </source>
</reference>
<keyword evidence="4" id="KW-1185">Reference proteome</keyword>
<keyword evidence="1" id="KW-0175">Coiled coil</keyword>
<accession>A0AA38NBX8</accession>
<dbReference type="Proteomes" id="UP001163798">
    <property type="component" value="Unassembled WGS sequence"/>
</dbReference>
<dbReference type="AlphaFoldDB" id="A0AA38NBX8"/>
<evidence type="ECO:0000313" key="3">
    <source>
        <dbReference type="EMBL" id="KAJ3782311.1"/>
    </source>
</evidence>
<sequence length="316" mass="35753">MLESTDDDLSAAIEQLFSSGAPLLEPLGPLICCCGQDECLNHKAWQAKKLQLENQLHLSAELGAALLQRHEAHISRHKNCSLESNQNGDIHIFGSPQETDSVEDDFSQDNSGQNKDNHISELLKENDALTKELNELTINKEAMELSLATTQQQLQGAYTQISHLSILKAKYDALQKRLLVVQRERDDMEQERDIQSIKASVAQQKLTKSKAKADTLSSELRQLGDELKQKNHLHKEATESLVQVAKTQMQTLNTELRLTPVSENAEYTNILQSMSQNEEDLQQENMELRTFLSEARDELHALQQEVEEQQIHLPIQ</sequence>
<evidence type="ECO:0000256" key="1">
    <source>
        <dbReference type="SAM" id="Coils"/>
    </source>
</evidence>
<gene>
    <name evidence="3" type="ORF">GGU10DRAFT_378732</name>
</gene>
<evidence type="ECO:0000313" key="4">
    <source>
        <dbReference type="Proteomes" id="UP001163798"/>
    </source>
</evidence>
<proteinExistence type="predicted"/>
<feature type="region of interest" description="Disordered" evidence="2">
    <location>
        <begin position="87"/>
        <end position="115"/>
    </location>
</feature>
<feature type="coiled-coil region" evidence="1">
    <location>
        <begin position="119"/>
        <end position="312"/>
    </location>
</feature>
<evidence type="ECO:0000256" key="2">
    <source>
        <dbReference type="SAM" id="MobiDB-lite"/>
    </source>
</evidence>
<dbReference type="EMBL" id="MU793485">
    <property type="protein sequence ID" value="KAJ3782311.1"/>
    <property type="molecule type" value="Genomic_DNA"/>
</dbReference>
<protein>
    <submittedName>
        <fullName evidence="3">Uncharacterized protein</fullName>
    </submittedName>
</protein>
<organism evidence="3 4">
    <name type="scientific">Lentinula aff. detonsa</name>
    <dbReference type="NCBI Taxonomy" id="2804958"/>
    <lineage>
        <taxon>Eukaryota</taxon>
        <taxon>Fungi</taxon>
        <taxon>Dikarya</taxon>
        <taxon>Basidiomycota</taxon>
        <taxon>Agaricomycotina</taxon>
        <taxon>Agaricomycetes</taxon>
        <taxon>Agaricomycetidae</taxon>
        <taxon>Agaricales</taxon>
        <taxon>Marasmiineae</taxon>
        <taxon>Omphalotaceae</taxon>
        <taxon>Lentinula</taxon>
    </lineage>
</organism>
<name>A0AA38NBX8_9AGAR</name>
<comment type="caution">
    <text evidence="3">The sequence shown here is derived from an EMBL/GenBank/DDBJ whole genome shotgun (WGS) entry which is preliminary data.</text>
</comment>